<feature type="compositionally biased region" description="Basic and acidic residues" evidence="10">
    <location>
        <begin position="52"/>
        <end position="74"/>
    </location>
</feature>
<sequence>MTEDSDSHRDKRPRFDAGQTESEDKMEIDTDAIFTNHDRQQDTSMAGGPEGVDIHPDSERRRKNETINLEQQKDMGEPFLLCRSKPEPQRPNPQQHLLAVYGLGPLLKSVARIHPLSGEKINKLRKSYEGQIKDFGLPGRNKAVRGERNVDEDQPGPLRRMAGSTPWGLQTDEQWNSEHVQSKINITPDFQLKVKQAMQLQPGTVRNNTYWESELGLSDKAKVNAVPPRDQSSQRAMHKIPNGIQRPPQQMVGEPKRQTRGKKRSYGDDSYVGYGEGYSDGDYSGDDGFSQRKRKKVI</sequence>
<evidence type="ECO:0000256" key="6">
    <source>
        <dbReference type="ARBA" id="ARBA00023163"/>
    </source>
</evidence>
<evidence type="ECO:0000313" key="12">
    <source>
        <dbReference type="Proteomes" id="UP001358417"/>
    </source>
</evidence>
<evidence type="ECO:0000256" key="4">
    <source>
        <dbReference type="ARBA" id="ARBA00023015"/>
    </source>
</evidence>
<comment type="function">
    <text evidence="9">Component of the Mediator complex, a coactivator involved in the regulated transcription of nearly all RNA polymerase II-dependent genes. Mediator functions as a bridge to convey information from gene-specific regulatory proteins to the basal RNA polymerase II transcription machinery. Mediator is recruited to promoters by direct interactions with regulatory proteins and serves as a scaffold for the assembly of a functional preinitiation complex with RNA polymerase II and the general transcription factors.</text>
</comment>
<comment type="caution">
    <text evidence="11">The sequence shown here is derived from an EMBL/GenBank/DDBJ whole genome shotgun (WGS) entry which is preliminary data.</text>
</comment>
<gene>
    <name evidence="9" type="primary">MED19</name>
    <name evidence="11" type="ORF">LTR84_000962</name>
</gene>
<feature type="region of interest" description="Disordered" evidence="10">
    <location>
        <begin position="228"/>
        <end position="298"/>
    </location>
</feature>
<comment type="similarity">
    <text evidence="2 9">Belongs to the Mediator complex subunit 19 family.</text>
</comment>
<dbReference type="Pfam" id="PF08633">
    <property type="entry name" value="Rox3"/>
    <property type="match status" value="1"/>
</dbReference>
<evidence type="ECO:0000256" key="9">
    <source>
        <dbReference type="RuleBase" id="RU364151"/>
    </source>
</evidence>
<dbReference type="GO" id="GO:0003712">
    <property type="term" value="F:transcription coregulator activity"/>
    <property type="evidence" value="ECO:0007669"/>
    <property type="project" value="InterPro"/>
</dbReference>
<dbReference type="GO" id="GO:0016592">
    <property type="term" value="C:mediator complex"/>
    <property type="evidence" value="ECO:0007669"/>
    <property type="project" value="InterPro"/>
</dbReference>
<comment type="subcellular location">
    <subcellularLocation>
        <location evidence="1 9">Nucleus</location>
    </subcellularLocation>
</comment>
<evidence type="ECO:0000256" key="10">
    <source>
        <dbReference type="SAM" id="MobiDB-lite"/>
    </source>
</evidence>
<name>A0AAV9NSI5_9EURO</name>
<protein>
    <recommendedName>
        <fullName evidence="3 9">Mediator of RNA polymerase II transcription subunit 19</fullName>
    </recommendedName>
    <alternativeName>
        <fullName evidence="8 9">Mediator complex subunit 19</fullName>
    </alternativeName>
</protein>
<feature type="compositionally biased region" description="Basic and acidic residues" evidence="10">
    <location>
        <begin position="1"/>
        <end position="15"/>
    </location>
</feature>
<evidence type="ECO:0000256" key="2">
    <source>
        <dbReference type="ARBA" id="ARBA00009259"/>
    </source>
</evidence>
<keyword evidence="4 9" id="KW-0805">Transcription regulation</keyword>
<comment type="subunit">
    <text evidence="9">Component of the Mediator complex.</text>
</comment>
<evidence type="ECO:0000256" key="1">
    <source>
        <dbReference type="ARBA" id="ARBA00004123"/>
    </source>
</evidence>
<accession>A0AAV9NSI5</accession>
<evidence type="ECO:0000313" key="11">
    <source>
        <dbReference type="EMBL" id="KAK5065126.1"/>
    </source>
</evidence>
<keyword evidence="6 9" id="KW-0804">Transcription</keyword>
<evidence type="ECO:0000256" key="8">
    <source>
        <dbReference type="ARBA" id="ARBA00032018"/>
    </source>
</evidence>
<reference evidence="11 12" key="1">
    <citation type="submission" date="2023-08" db="EMBL/GenBank/DDBJ databases">
        <title>Black Yeasts Isolated from many extreme environments.</title>
        <authorList>
            <person name="Coleine C."/>
            <person name="Stajich J.E."/>
            <person name="Selbmann L."/>
        </authorList>
    </citation>
    <scope>NUCLEOTIDE SEQUENCE [LARGE SCALE GENOMIC DNA]</scope>
    <source>
        <strain evidence="11 12">CCFEE 5792</strain>
    </source>
</reference>
<keyword evidence="5 9" id="KW-0010">Activator</keyword>
<feature type="region of interest" description="Disordered" evidence="10">
    <location>
        <begin position="1"/>
        <end position="74"/>
    </location>
</feature>
<evidence type="ECO:0000256" key="7">
    <source>
        <dbReference type="ARBA" id="ARBA00023242"/>
    </source>
</evidence>
<proteinExistence type="inferred from homology"/>
<organism evidence="11 12">
    <name type="scientific">Exophiala bonariae</name>
    <dbReference type="NCBI Taxonomy" id="1690606"/>
    <lineage>
        <taxon>Eukaryota</taxon>
        <taxon>Fungi</taxon>
        <taxon>Dikarya</taxon>
        <taxon>Ascomycota</taxon>
        <taxon>Pezizomycotina</taxon>
        <taxon>Eurotiomycetes</taxon>
        <taxon>Chaetothyriomycetidae</taxon>
        <taxon>Chaetothyriales</taxon>
        <taxon>Herpotrichiellaceae</taxon>
        <taxon>Exophiala</taxon>
    </lineage>
</organism>
<dbReference type="EMBL" id="JAVRRD010000001">
    <property type="protein sequence ID" value="KAK5065126.1"/>
    <property type="molecule type" value="Genomic_DNA"/>
</dbReference>
<evidence type="ECO:0000256" key="3">
    <source>
        <dbReference type="ARBA" id="ARBA00019615"/>
    </source>
</evidence>
<keyword evidence="12" id="KW-1185">Reference proteome</keyword>
<keyword evidence="7 9" id="KW-0539">Nucleus</keyword>
<dbReference type="Proteomes" id="UP001358417">
    <property type="component" value="Unassembled WGS sequence"/>
</dbReference>
<dbReference type="GO" id="GO:0006357">
    <property type="term" value="P:regulation of transcription by RNA polymerase II"/>
    <property type="evidence" value="ECO:0007669"/>
    <property type="project" value="InterPro"/>
</dbReference>
<dbReference type="InterPro" id="IPR013942">
    <property type="entry name" value="Mediator_Med19_fun"/>
</dbReference>
<evidence type="ECO:0000256" key="5">
    <source>
        <dbReference type="ARBA" id="ARBA00023159"/>
    </source>
</evidence>
<dbReference type="AlphaFoldDB" id="A0AAV9NSI5"/>
<feature type="region of interest" description="Disordered" evidence="10">
    <location>
        <begin position="147"/>
        <end position="166"/>
    </location>
</feature>